<protein>
    <recommendedName>
        <fullName evidence="3">DUF4178 domain-containing protein</fullName>
    </recommendedName>
</protein>
<evidence type="ECO:0000313" key="1">
    <source>
        <dbReference type="EMBL" id="MCI2283188.1"/>
    </source>
</evidence>
<name>A0ABS9WYW6_9GAMM</name>
<gene>
    <name evidence="1" type="ORF">L3081_07025</name>
</gene>
<dbReference type="Proteomes" id="UP001139646">
    <property type="component" value="Unassembled WGS sequence"/>
</dbReference>
<sequence length="214" mass="24971">MSFIKNIFTKNKKEDQRKLTHVNQLLVGDIIVLTDSFALPEILRNQEFQVTAVNSYEYEENTQTEWTLQGSNDLLLFLTLEVDDTTELKFALKIEHEDVETLFDLDAFSQIFDEPGEAFLERQADTNITTRRSSEQYRQSIFAKVGYFHRKDHRSENLSAYEGKDSGEQFELYTLYNEDQSKGIDIEVWQDGDTDVFLTIFRPLTDIIDMYSAS</sequence>
<keyword evidence="2" id="KW-1185">Reference proteome</keyword>
<dbReference type="EMBL" id="JAKKSL010000001">
    <property type="protein sequence ID" value="MCI2283188.1"/>
    <property type="molecule type" value="Genomic_DNA"/>
</dbReference>
<comment type="caution">
    <text evidence="1">The sequence shown here is derived from an EMBL/GenBank/DDBJ whole genome shotgun (WGS) entry which is preliminary data.</text>
</comment>
<evidence type="ECO:0008006" key="3">
    <source>
        <dbReference type="Google" id="ProtNLM"/>
    </source>
</evidence>
<reference evidence="1" key="1">
    <citation type="submission" date="2022-01" db="EMBL/GenBank/DDBJ databases">
        <title>Colwellia maritima, isolated from seawater.</title>
        <authorList>
            <person name="Kristyanto S."/>
            <person name="Jung J."/>
            <person name="Jeon C.O."/>
        </authorList>
    </citation>
    <scope>NUCLEOTIDE SEQUENCE</scope>
    <source>
        <strain evidence="1">MSW7</strain>
    </source>
</reference>
<evidence type="ECO:0000313" key="2">
    <source>
        <dbReference type="Proteomes" id="UP001139646"/>
    </source>
</evidence>
<accession>A0ABS9WYW6</accession>
<dbReference type="RefSeq" id="WP_242284436.1">
    <property type="nucleotide sequence ID" value="NZ_JAKKSL010000001.1"/>
</dbReference>
<proteinExistence type="predicted"/>
<organism evidence="1 2">
    <name type="scientific">Colwellia maritima</name>
    <dbReference type="NCBI Taxonomy" id="2912588"/>
    <lineage>
        <taxon>Bacteria</taxon>
        <taxon>Pseudomonadati</taxon>
        <taxon>Pseudomonadota</taxon>
        <taxon>Gammaproteobacteria</taxon>
        <taxon>Alteromonadales</taxon>
        <taxon>Colwelliaceae</taxon>
        <taxon>Colwellia</taxon>
    </lineage>
</organism>